<dbReference type="OrthoDB" id="9772295at2"/>
<dbReference type="KEGG" id="fgg:FSB75_12455"/>
<dbReference type="EMBL" id="CP042433">
    <property type="protein sequence ID" value="QEC56672.1"/>
    <property type="molecule type" value="Genomic_DNA"/>
</dbReference>
<dbReference type="InterPro" id="IPR014917">
    <property type="entry name" value="DUF1800"/>
</dbReference>
<keyword evidence="3" id="KW-1185">Reference proteome</keyword>
<sequence length="658" mass="73983">MKKIIHSFYLAFVLLTAGAVTTAFVQNTEQQTETSFHFPYKQAGLTERQAAAHLLSRFTFGAKPGQIDEVLNEGLESWFKQQLEGSLPDPKVDTALAGFESLKMTNEEIVKTYPRPGEVLRLAIRDGYINKDSARTDRKEYRDSLKAYMDQHGMKPQAELLQQLAAQKIIRSAYSTNQLHEVLTDFWFNHFNVAASKGGIQQYLTSYERDAIRPNVTGKFETLLLSTAKSPAMLTYLDNDKSTVNPENMQESQKKFAKMRDVVIDQMMENVKDSTVQRNLQGQIRRVKNGGLNENYAREIMELHTLGVDGGYTQSDVTQAARILTGWSLNPMVEYGLRPKRMPNEKRLDQMGFVYDDNFLFAANKHDKGEKKVLGVTFPEGGGYEEGTKLIHMLATHPSTAKFISKKLAVRFVSDVPPQSLVDKMTKTFLDKEGDIKQVLIAMVSSPEFWNSQALREKTKSPFEVAISAIRATNATIIAPAQVYQWINKMGQQVYNYQAPTGFPDRGQYWINTGSLLNRMNFGLAFASGRIPGVKVDLLALNDHHEPESAEDALRKYSKILLPERNVDETVKRLTPMLTEPDLQQKVDNAAGKTPTAQTSMQSSNADEMMTTQNTNKGAKKLLNKRNLEPQIVMAKGNNSMLGQVVGIIIGSPEFQRR</sequence>
<evidence type="ECO:0000313" key="3">
    <source>
        <dbReference type="Proteomes" id="UP000321204"/>
    </source>
</evidence>
<proteinExistence type="predicted"/>
<feature type="signal peptide" evidence="1">
    <location>
        <begin position="1"/>
        <end position="25"/>
    </location>
</feature>
<organism evidence="2 3">
    <name type="scientific">Flavisolibacter ginsenosidimutans</name>
    <dbReference type="NCBI Taxonomy" id="661481"/>
    <lineage>
        <taxon>Bacteria</taxon>
        <taxon>Pseudomonadati</taxon>
        <taxon>Bacteroidota</taxon>
        <taxon>Chitinophagia</taxon>
        <taxon>Chitinophagales</taxon>
        <taxon>Chitinophagaceae</taxon>
        <taxon>Flavisolibacter</taxon>
    </lineage>
</organism>
<gene>
    <name evidence="2" type="ORF">FSB75_12455</name>
</gene>
<keyword evidence="1" id="KW-0732">Signal</keyword>
<dbReference type="RefSeq" id="WP_146787868.1">
    <property type="nucleotide sequence ID" value="NZ_BAABIO010000003.1"/>
</dbReference>
<dbReference type="AlphaFoldDB" id="A0A5B8UJV1"/>
<reference evidence="2 3" key="1">
    <citation type="journal article" date="2015" name="Int. J. Syst. Evol. Microbiol.">
        <title>Flavisolibacter ginsenosidimutans sp. nov., with ginsenoside-converting activity isolated from soil used for cultivating ginseng.</title>
        <authorList>
            <person name="Zhao Y."/>
            <person name="Liu Q."/>
            <person name="Kang M.S."/>
            <person name="Jin F."/>
            <person name="Yu H."/>
            <person name="Im W.T."/>
        </authorList>
    </citation>
    <scope>NUCLEOTIDE SEQUENCE [LARGE SCALE GENOMIC DNA]</scope>
    <source>
        <strain evidence="2 3">Gsoil 636</strain>
    </source>
</reference>
<name>A0A5B8UJV1_9BACT</name>
<protein>
    <submittedName>
        <fullName evidence="2">DUF1800 domain-containing protein</fullName>
    </submittedName>
</protein>
<dbReference type="Proteomes" id="UP000321204">
    <property type="component" value="Chromosome"/>
</dbReference>
<accession>A0A5B8UJV1</accession>
<feature type="chain" id="PRO_5023097102" evidence="1">
    <location>
        <begin position="26"/>
        <end position="658"/>
    </location>
</feature>
<dbReference type="Pfam" id="PF08811">
    <property type="entry name" value="DUF1800"/>
    <property type="match status" value="1"/>
</dbReference>
<evidence type="ECO:0000256" key="1">
    <source>
        <dbReference type="SAM" id="SignalP"/>
    </source>
</evidence>
<evidence type="ECO:0000313" key="2">
    <source>
        <dbReference type="EMBL" id="QEC56672.1"/>
    </source>
</evidence>